<dbReference type="InterPro" id="IPR000182">
    <property type="entry name" value="GNAT_dom"/>
</dbReference>
<dbReference type="PANTHER" id="PTHR41700">
    <property type="entry name" value="GCN5-RELATED N-ACETYLTRANSFERASE"/>
    <property type="match status" value="1"/>
</dbReference>
<proteinExistence type="predicted"/>
<dbReference type="EMBL" id="AP012204">
    <property type="protein sequence ID" value="BAK33773.1"/>
    <property type="molecule type" value="Genomic_DNA"/>
</dbReference>
<dbReference type="InterPro" id="IPR016181">
    <property type="entry name" value="Acyl_CoA_acyltransferase"/>
</dbReference>
<name>F5XLP4_MICPN</name>
<dbReference type="PANTHER" id="PTHR41700:SF1">
    <property type="entry name" value="N-ACETYLTRANSFERASE DOMAIN-CONTAINING PROTEIN"/>
    <property type="match status" value="1"/>
</dbReference>
<dbReference type="InterPro" id="IPR038764">
    <property type="entry name" value="GNAT_N_AcTrfase_prd"/>
</dbReference>
<evidence type="ECO:0000259" key="1">
    <source>
        <dbReference type="Pfam" id="PF00583"/>
    </source>
</evidence>
<evidence type="ECO:0000313" key="2">
    <source>
        <dbReference type="EMBL" id="BAK33773.1"/>
    </source>
</evidence>
<evidence type="ECO:0000313" key="3">
    <source>
        <dbReference type="Proteomes" id="UP000007947"/>
    </source>
</evidence>
<dbReference type="HOGENOM" id="CLU_061573_0_0_11"/>
<dbReference type="Pfam" id="PF00583">
    <property type="entry name" value="Acetyltransf_1"/>
    <property type="match status" value="1"/>
</dbReference>
<dbReference type="eggNOG" id="COG3375">
    <property type="taxonomic scope" value="Bacteria"/>
</dbReference>
<dbReference type="KEGG" id="mph:MLP_07590"/>
<reference evidence="2 3" key="1">
    <citation type="submission" date="2011-05" db="EMBL/GenBank/DDBJ databases">
        <title>Whole genome sequence of Microlunatus phosphovorus NM-1.</title>
        <authorList>
            <person name="Hosoyama A."/>
            <person name="Sasaki K."/>
            <person name="Harada T."/>
            <person name="Igarashi R."/>
            <person name="Kawakoshi A."/>
            <person name="Sasagawa M."/>
            <person name="Fukada J."/>
            <person name="Nakamura S."/>
            <person name="Katano Y."/>
            <person name="Hanada S."/>
            <person name="Kamagata Y."/>
            <person name="Nakamura N."/>
            <person name="Yamazaki S."/>
            <person name="Fujita N."/>
        </authorList>
    </citation>
    <scope>NUCLEOTIDE SEQUENCE [LARGE SCALE GENOMIC DNA]</scope>
    <source>
        <strain evidence="3">ATCC 700054 / DSM 10555 / JCM 9379 / NBRC 101784 / NCIMB 13414 / VKM Ac-1990 / NM-1</strain>
    </source>
</reference>
<dbReference type="GO" id="GO:0016747">
    <property type="term" value="F:acyltransferase activity, transferring groups other than amino-acyl groups"/>
    <property type="evidence" value="ECO:0007669"/>
    <property type="project" value="InterPro"/>
</dbReference>
<dbReference type="RefSeq" id="WP_013861660.1">
    <property type="nucleotide sequence ID" value="NC_015635.1"/>
</dbReference>
<dbReference type="Gene3D" id="3.40.630.30">
    <property type="match status" value="1"/>
</dbReference>
<protein>
    <recommendedName>
        <fullName evidence="1">N-acetyltransferase domain-containing protein</fullName>
    </recommendedName>
</protein>
<dbReference type="Proteomes" id="UP000007947">
    <property type="component" value="Chromosome"/>
</dbReference>
<dbReference type="CDD" id="cd04301">
    <property type="entry name" value="NAT_SF"/>
    <property type="match status" value="1"/>
</dbReference>
<accession>F5XLP4</accession>
<feature type="domain" description="N-acetyltransferase" evidence="1">
    <location>
        <begin position="47"/>
        <end position="120"/>
    </location>
</feature>
<organism evidence="2 3">
    <name type="scientific">Microlunatus phosphovorus (strain ATCC 700054 / DSM 10555 / JCM 9379 / NBRC 101784 / NCIMB 13414 / VKM Ac-1990 / NM-1)</name>
    <dbReference type="NCBI Taxonomy" id="1032480"/>
    <lineage>
        <taxon>Bacteria</taxon>
        <taxon>Bacillati</taxon>
        <taxon>Actinomycetota</taxon>
        <taxon>Actinomycetes</taxon>
        <taxon>Propionibacteriales</taxon>
        <taxon>Propionibacteriaceae</taxon>
        <taxon>Microlunatus</taxon>
    </lineage>
</organism>
<sequence>MVAESGVTEVQVRELSGIAEMTAASTLWDTIWARREPGHEVDPALMVALSHAGGYLAAAFDGDTMIGAALGFWGSPAYGTLHSHITGVLPSYAGRGVGAAIKNHQRSWVLDRGGAAITWTFDPLVSRNAHFNLNRLGARPERYLHDVYGELSDDINRGDPTDRLLARWSLTTPPRPPSTGPAAALLANHDGAPVVGLSLEEIEPDTALTVAVPDDIERLRRSDPATGSLWRVAVRNAMVPLLDRGWLVTGFDRIFGYRLEAPQAAPDRGSAERTH</sequence>
<dbReference type="AlphaFoldDB" id="F5XLP4"/>
<keyword evidence="3" id="KW-1185">Reference proteome</keyword>
<dbReference type="STRING" id="1032480.MLP_07590"/>
<dbReference type="SUPFAM" id="SSF55729">
    <property type="entry name" value="Acyl-CoA N-acyltransferases (Nat)"/>
    <property type="match status" value="1"/>
</dbReference>
<gene>
    <name evidence="2" type="ordered locus">MLP_07590</name>
</gene>